<evidence type="ECO:0000313" key="2">
    <source>
        <dbReference type="Proteomes" id="UP000663826"/>
    </source>
</evidence>
<evidence type="ECO:0000313" key="1">
    <source>
        <dbReference type="EMBL" id="CAE6428378.1"/>
    </source>
</evidence>
<proteinExistence type="predicted"/>
<sequence>MSTISEFQADILTDVQPQAPAPAPAPALAPAGVEILETSGKAFGLMRSAHISGDIHSITRAYDQLDMLGKSNQLFPHARCSLNLPNCNIPFSAPAFPDDEVHLKKCMRPDMTFFMLHRQPRSHGPLLLAAANGQSTNLDFTWAFGPVEIEASIDRAHFIVSAKVLVTVPILGRRKVVDLQGSLLAGSVKGDINAVVATGYAELSLRGMELWVKLELHVPFVEDINKEFMIIKL</sequence>
<protein>
    <submittedName>
        <fullName evidence="1">Uncharacterized protein</fullName>
    </submittedName>
</protein>
<comment type="caution">
    <text evidence="1">The sequence shown here is derived from an EMBL/GenBank/DDBJ whole genome shotgun (WGS) entry which is preliminary data.</text>
</comment>
<organism evidence="1 2">
    <name type="scientific">Rhizoctonia solani</name>
    <dbReference type="NCBI Taxonomy" id="456999"/>
    <lineage>
        <taxon>Eukaryota</taxon>
        <taxon>Fungi</taxon>
        <taxon>Dikarya</taxon>
        <taxon>Basidiomycota</taxon>
        <taxon>Agaricomycotina</taxon>
        <taxon>Agaricomycetes</taxon>
        <taxon>Cantharellales</taxon>
        <taxon>Ceratobasidiaceae</taxon>
        <taxon>Rhizoctonia</taxon>
    </lineage>
</organism>
<dbReference type="EMBL" id="CAJMWQ010001008">
    <property type="protein sequence ID" value="CAE6428378.1"/>
    <property type="molecule type" value="Genomic_DNA"/>
</dbReference>
<name>A0A8H3ANV8_9AGAM</name>
<reference evidence="1" key="1">
    <citation type="submission" date="2021-01" db="EMBL/GenBank/DDBJ databases">
        <authorList>
            <person name="Kaushik A."/>
        </authorList>
    </citation>
    <scope>NUCLEOTIDE SEQUENCE</scope>
    <source>
        <strain evidence="1">AG1-1B</strain>
    </source>
</reference>
<accession>A0A8H3ANV8</accession>
<gene>
    <name evidence="1" type="ORF">RDB_LOCUS57506</name>
</gene>
<dbReference type="AlphaFoldDB" id="A0A8H3ANV8"/>
<dbReference type="Proteomes" id="UP000663826">
    <property type="component" value="Unassembled WGS sequence"/>
</dbReference>